<keyword evidence="4" id="KW-1185">Reference proteome</keyword>
<evidence type="ECO:0000313" key="4">
    <source>
        <dbReference type="Proteomes" id="UP000694520"/>
    </source>
</evidence>
<dbReference type="Gene3D" id="2.30.42.10">
    <property type="match status" value="1"/>
</dbReference>
<feature type="compositionally biased region" description="Polar residues" evidence="1">
    <location>
        <begin position="217"/>
        <end position="238"/>
    </location>
</feature>
<dbReference type="GeneTree" id="ENSGT00940000156178"/>
<organism evidence="3 4">
    <name type="scientific">Bos mutus grunniens</name>
    <name type="common">Wild yak</name>
    <name type="synonym">Bos grunniens</name>
    <dbReference type="NCBI Taxonomy" id="30521"/>
    <lineage>
        <taxon>Eukaryota</taxon>
        <taxon>Metazoa</taxon>
        <taxon>Chordata</taxon>
        <taxon>Craniata</taxon>
        <taxon>Vertebrata</taxon>
        <taxon>Euteleostomi</taxon>
        <taxon>Mammalia</taxon>
        <taxon>Eutheria</taxon>
        <taxon>Laurasiatheria</taxon>
        <taxon>Artiodactyla</taxon>
        <taxon>Ruminantia</taxon>
        <taxon>Pecora</taxon>
        <taxon>Bovidae</taxon>
        <taxon>Bovinae</taxon>
        <taxon>Bos</taxon>
    </lineage>
</organism>
<evidence type="ECO:0000259" key="2">
    <source>
        <dbReference type="PROSITE" id="PS50106"/>
    </source>
</evidence>
<dbReference type="Ensembl" id="ENSBGRT00000014494.1">
    <property type="protein sequence ID" value="ENSBGRP00000012569.1"/>
    <property type="gene ID" value="ENSBGRG00000007919.1"/>
</dbReference>
<protein>
    <recommendedName>
        <fullName evidence="2">PDZ domain-containing protein</fullName>
    </recommendedName>
</protein>
<dbReference type="SUPFAM" id="SSF50156">
    <property type="entry name" value="PDZ domain-like"/>
    <property type="match status" value="1"/>
</dbReference>
<reference evidence="3" key="1">
    <citation type="submission" date="2019-05" db="EMBL/GenBank/DDBJ databases">
        <authorList>
            <person name="Zhang S."/>
            <person name="Liu J."/>
        </authorList>
    </citation>
    <scope>NUCLEOTIDE SEQUENCE [LARGE SCALE GENOMIC DNA]</scope>
</reference>
<dbReference type="GO" id="GO:0030595">
    <property type="term" value="P:leukocyte chemotaxis"/>
    <property type="evidence" value="ECO:0007669"/>
    <property type="project" value="TreeGrafter"/>
</dbReference>
<sequence>MERGQPYSGSHENFLPDIVQETSTTSSREKSGKLDPQSNNFLFPKACHQRTRSNSTSVNPYCTGEMDFPTTKKSAASADRQPYSLCSGRKSLSQQLDFPAAKAVGLSRPTRSLSTAQLVQPSGGLQASVISNIVLMKGQAKGLGFSIVGGKDSIYGPIGIYVKTIFAGGAAAADGRLQEGDEILELNGESMAGLTHQDALQKFKVTVRYPSMAKCSGLQTKEPSSQRHPTSFKPTHSNGGLLCVGHPADTNLGTVPKRGLTQEITVWSGLLPEATSTI</sequence>
<accession>A0A8B9WUN0</accession>
<evidence type="ECO:0000256" key="1">
    <source>
        <dbReference type="SAM" id="MobiDB-lite"/>
    </source>
</evidence>
<reference evidence="3" key="2">
    <citation type="submission" date="2025-05" db="UniProtKB">
        <authorList>
            <consortium name="Ensembl"/>
        </authorList>
    </citation>
    <scope>IDENTIFICATION</scope>
</reference>
<dbReference type="GO" id="GO:0005125">
    <property type="term" value="F:cytokine activity"/>
    <property type="evidence" value="ECO:0007669"/>
    <property type="project" value="InterPro"/>
</dbReference>
<dbReference type="PANTHER" id="PTHR48484:SF2">
    <property type="entry name" value="PRO-INTERLEUKIN-16"/>
    <property type="match status" value="1"/>
</dbReference>
<dbReference type="SMART" id="SM00228">
    <property type="entry name" value="PDZ"/>
    <property type="match status" value="1"/>
</dbReference>
<dbReference type="GO" id="GO:0050930">
    <property type="term" value="P:induction of positive chemotaxis"/>
    <property type="evidence" value="ECO:0007669"/>
    <property type="project" value="InterPro"/>
</dbReference>
<dbReference type="AlphaFoldDB" id="A0A8B9WUN0"/>
<feature type="domain" description="PDZ" evidence="2">
    <location>
        <begin position="132"/>
        <end position="204"/>
    </location>
</feature>
<dbReference type="PANTHER" id="PTHR48484">
    <property type="entry name" value="PRO-INTERLEUKIN-16"/>
    <property type="match status" value="1"/>
</dbReference>
<feature type="region of interest" description="Disordered" evidence="1">
    <location>
        <begin position="1"/>
        <end position="61"/>
    </location>
</feature>
<name>A0A8B9WUN0_BOSMU</name>
<evidence type="ECO:0000313" key="3">
    <source>
        <dbReference type="Ensembl" id="ENSBGRP00000012534.1"/>
    </source>
</evidence>
<dbReference type="InterPro" id="IPR001478">
    <property type="entry name" value="PDZ"/>
</dbReference>
<dbReference type="Ensembl" id="ENSBGRT00000014454.1">
    <property type="protein sequence ID" value="ENSBGRP00000012534.1"/>
    <property type="gene ID" value="ENSBGRG00000007919.1"/>
</dbReference>
<dbReference type="GO" id="GO:0042609">
    <property type="term" value="F:CD4 receptor binding"/>
    <property type="evidence" value="ECO:0007669"/>
    <property type="project" value="TreeGrafter"/>
</dbReference>
<dbReference type="Proteomes" id="UP000694520">
    <property type="component" value="Chromosome 17"/>
</dbReference>
<dbReference type="PROSITE" id="PS50106">
    <property type="entry name" value="PDZ"/>
    <property type="match status" value="1"/>
</dbReference>
<feature type="region of interest" description="Disordered" evidence="1">
    <location>
        <begin position="216"/>
        <end position="240"/>
    </location>
</feature>
<dbReference type="InterPro" id="IPR036034">
    <property type="entry name" value="PDZ_sf"/>
</dbReference>
<proteinExistence type="predicted"/>
<dbReference type="Pfam" id="PF00595">
    <property type="entry name" value="PDZ"/>
    <property type="match status" value="1"/>
</dbReference>
<dbReference type="InterPro" id="IPR055287">
    <property type="entry name" value="IL-16-like"/>
</dbReference>